<dbReference type="Proteomes" id="UP000030689">
    <property type="component" value="Unassembled WGS sequence"/>
</dbReference>
<reference evidence="4 5" key="1">
    <citation type="journal article" date="2013" name="Front. Plant Sci.">
        <title>The Reference Genome of the Halophytic Plant Eutrema salsugineum.</title>
        <authorList>
            <person name="Yang R."/>
            <person name="Jarvis D.E."/>
            <person name="Chen H."/>
            <person name="Beilstein M.A."/>
            <person name="Grimwood J."/>
            <person name="Jenkins J."/>
            <person name="Shu S."/>
            <person name="Prochnik S."/>
            <person name="Xin M."/>
            <person name="Ma C."/>
            <person name="Schmutz J."/>
            <person name="Wing R.A."/>
            <person name="Mitchell-Olds T."/>
            <person name="Schumaker K.S."/>
            <person name="Wang X."/>
        </authorList>
    </citation>
    <scope>NUCLEOTIDE SEQUENCE [LARGE SCALE GENOMIC DNA]</scope>
</reference>
<protein>
    <recommendedName>
        <fullName evidence="3">X8 domain-containing protein</fullName>
    </recommendedName>
</protein>
<dbReference type="KEGG" id="eus:EUTSA_v10005516mg"/>
<name>V4KW29_EUTSA</name>
<evidence type="ECO:0000256" key="1">
    <source>
        <dbReference type="ARBA" id="ARBA00022729"/>
    </source>
</evidence>
<dbReference type="AlphaFoldDB" id="V4KW29"/>
<keyword evidence="5" id="KW-1185">Reference proteome</keyword>
<gene>
    <name evidence="4" type="ORF">EUTSA_v10005516mg</name>
</gene>
<feature type="signal peptide" evidence="2">
    <location>
        <begin position="1"/>
        <end position="22"/>
    </location>
</feature>
<dbReference type="InterPro" id="IPR012946">
    <property type="entry name" value="X8"/>
</dbReference>
<evidence type="ECO:0000313" key="5">
    <source>
        <dbReference type="Proteomes" id="UP000030689"/>
    </source>
</evidence>
<dbReference type="EMBL" id="KI517748">
    <property type="protein sequence ID" value="ESQ31583.1"/>
    <property type="molecule type" value="Genomic_DNA"/>
</dbReference>
<accession>V4KW29</accession>
<dbReference type="Gramene" id="ESQ31583">
    <property type="protein sequence ID" value="ESQ31583"/>
    <property type="gene ID" value="EUTSA_v10005516mg"/>
</dbReference>
<evidence type="ECO:0000313" key="4">
    <source>
        <dbReference type="EMBL" id="ESQ31583.1"/>
    </source>
</evidence>
<sequence>MVKTEMSLSLTLLFFLVVSTSALRNVSSAENKGPWCVASDICFEPNTIRDHASFVMNLYYYNLSHTKEQFNFNGN</sequence>
<feature type="domain" description="X8" evidence="3">
    <location>
        <begin position="42"/>
        <end position="75"/>
    </location>
</feature>
<dbReference type="Pfam" id="PF07983">
    <property type="entry name" value="X8"/>
    <property type="match status" value="1"/>
</dbReference>
<keyword evidence="1 2" id="KW-0732">Signal</keyword>
<dbReference type="STRING" id="72664.V4KW29"/>
<organism evidence="4 5">
    <name type="scientific">Eutrema salsugineum</name>
    <name type="common">Saltwater cress</name>
    <name type="synonym">Sisymbrium salsugineum</name>
    <dbReference type="NCBI Taxonomy" id="72664"/>
    <lineage>
        <taxon>Eukaryota</taxon>
        <taxon>Viridiplantae</taxon>
        <taxon>Streptophyta</taxon>
        <taxon>Embryophyta</taxon>
        <taxon>Tracheophyta</taxon>
        <taxon>Spermatophyta</taxon>
        <taxon>Magnoliopsida</taxon>
        <taxon>eudicotyledons</taxon>
        <taxon>Gunneridae</taxon>
        <taxon>Pentapetalae</taxon>
        <taxon>rosids</taxon>
        <taxon>malvids</taxon>
        <taxon>Brassicales</taxon>
        <taxon>Brassicaceae</taxon>
        <taxon>Eutremeae</taxon>
        <taxon>Eutrema</taxon>
    </lineage>
</organism>
<evidence type="ECO:0000259" key="3">
    <source>
        <dbReference type="Pfam" id="PF07983"/>
    </source>
</evidence>
<proteinExistence type="predicted"/>
<evidence type="ECO:0000256" key="2">
    <source>
        <dbReference type="SAM" id="SignalP"/>
    </source>
</evidence>
<feature type="chain" id="PRO_5004722689" description="X8 domain-containing protein" evidence="2">
    <location>
        <begin position="23"/>
        <end position="75"/>
    </location>
</feature>